<dbReference type="InterPro" id="IPR027469">
    <property type="entry name" value="Cation_efflux_TMD_sf"/>
</dbReference>
<organism evidence="6 7">
    <name type="scientific">Caenorhabditis tropicalis</name>
    <dbReference type="NCBI Taxonomy" id="1561998"/>
    <lineage>
        <taxon>Eukaryota</taxon>
        <taxon>Metazoa</taxon>
        <taxon>Ecdysozoa</taxon>
        <taxon>Nematoda</taxon>
        <taxon>Chromadorea</taxon>
        <taxon>Rhabditida</taxon>
        <taxon>Rhabditina</taxon>
        <taxon>Rhabditomorpha</taxon>
        <taxon>Rhabditoidea</taxon>
        <taxon>Rhabditidae</taxon>
        <taxon>Peloderinae</taxon>
        <taxon>Caenorhabditis</taxon>
    </lineage>
</organism>
<sequence>MEEQKMCMVQLLLIELQWKKTWFDPQPDIPRIRIDSTHSYQHRESMLEKLNTYYTLAVVIAQLIIGVLGNSLTLVADATRIFADHLELFQYDRSATPGKRLTEIITVGITNIVMFLLFIAFLLTASGRAATMNFDINRMYLSIGTLLAMTANTLQTLCHFRTWQRERGYNFSLYTGSKRNQLMHGFVYHFVAYFVLVSSLLIIVNKDYLIADVVTTYITSILILTNISSIGYQLYHEYFSLEHPQDEYEPI</sequence>
<reference evidence="7" key="1">
    <citation type="submission" date="2016-11" db="UniProtKB">
        <authorList>
            <consortium name="WormBaseParasite"/>
        </authorList>
    </citation>
    <scope>IDENTIFICATION</scope>
</reference>
<keyword evidence="2 5" id="KW-0812">Transmembrane</keyword>
<evidence type="ECO:0000313" key="7">
    <source>
        <dbReference type="WBParaSite" id="Csp11.Scaffold629.g13646.t1"/>
    </source>
</evidence>
<evidence type="ECO:0000256" key="1">
    <source>
        <dbReference type="ARBA" id="ARBA00004141"/>
    </source>
</evidence>
<proteinExistence type="predicted"/>
<evidence type="ECO:0000256" key="5">
    <source>
        <dbReference type="SAM" id="Phobius"/>
    </source>
</evidence>
<dbReference type="Gene3D" id="1.20.1510.10">
    <property type="entry name" value="Cation efflux protein transmembrane domain"/>
    <property type="match status" value="1"/>
</dbReference>
<evidence type="ECO:0000313" key="6">
    <source>
        <dbReference type="Proteomes" id="UP000095282"/>
    </source>
</evidence>
<evidence type="ECO:0000256" key="3">
    <source>
        <dbReference type="ARBA" id="ARBA00022989"/>
    </source>
</evidence>
<dbReference type="eggNOG" id="ENOG502TFII">
    <property type="taxonomic scope" value="Eukaryota"/>
</dbReference>
<evidence type="ECO:0000256" key="2">
    <source>
        <dbReference type="ARBA" id="ARBA00022692"/>
    </source>
</evidence>
<accession>A0A1I7U0J7</accession>
<keyword evidence="4 5" id="KW-0472">Membrane</keyword>
<dbReference type="Proteomes" id="UP000095282">
    <property type="component" value="Unplaced"/>
</dbReference>
<dbReference type="WBParaSite" id="Csp11.Scaffold629.g13646.t1">
    <property type="protein sequence ID" value="Csp11.Scaffold629.g13646.t1"/>
    <property type="gene ID" value="Csp11.Scaffold629.g13646"/>
</dbReference>
<feature type="transmembrane region" description="Helical" evidence="5">
    <location>
        <begin position="104"/>
        <end position="127"/>
    </location>
</feature>
<name>A0A1I7U0J7_9PELO</name>
<dbReference type="STRING" id="1561998.A0A1I7U0J7"/>
<dbReference type="SUPFAM" id="SSF161111">
    <property type="entry name" value="Cation efflux protein transmembrane domain-like"/>
    <property type="match status" value="1"/>
</dbReference>
<keyword evidence="6" id="KW-1185">Reference proteome</keyword>
<dbReference type="GO" id="GO:0016020">
    <property type="term" value="C:membrane"/>
    <property type="evidence" value="ECO:0007669"/>
    <property type="project" value="UniProtKB-SubCell"/>
</dbReference>
<comment type="subcellular location">
    <subcellularLocation>
        <location evidence="1">Membrane</location>
        <topology evidence="1">Multi-pass membrane protein</topology>
    </subcellularLocation>
</comment>
<dbReference type="AlphaFoldDB" id="A0A1I7U0J7"/>
<feature type="transmembrane region" description="Helical" evidence="5">
    <location>
        <begin position="182"/>
        <end position="204"/>
    </location>
</feature>
<evidence type="ECO:0000256" key="4">
    <source>
        <dbReference type="ARBA" id="ARBA00023136"/>
    </source>
</evidence>
<protein>
    <submittedName>
        <fullName evidence="7">DUF1648 domain-containing protein</fullName>
    </submittedName>
</protein>
<feature type="transmembrane region" description="Helical" evidence="5">
    <location>
        <begin position="216"/>
        <end position="235"/>
    </location>
</feature>
<feature type="transmembrane region" description="Helical" evidence="5">
    <location>
        <begin position="53"/>
        <end position="76"/>
    </location>
</feature>
<feature type="transmembrane region" description="Helical" evidence="5">
    <location>
        <begin position="139"/>
        <end position="162"/>
    </location>
</feature>
<keyword evidence="3 5" id="KW-1133">Transmembrane helix</keyword>